<dbReference type="SUPFAM" id="SSF55347">
    <property type="entry name" value="Glyceraldehyde-3-phosphate dehydrogenase-like, C-terminal domain"/>
    <property type="match status" value="1"/>
</dbReference>
<dbReference type="EMBL" id="JAROBZ020000001">
    <property type="protein sequence ID" value="MFB3168392.1"/>
    <property type="molecule type" value="Genomic_DNA"/>
</dbReference>
<feature type="domain" description="Gfo/Idh/MocA-like oxidoreductase N-terminal" evidence="1">
    <location>
        <begin position="6"/>
        <end position="122"/>
    </location>
</feature>
<dbReference type="Pfam" id="PF01408">
    <property type="entry name" value="GFO_IDH_MocA"/>
    <property type="match status" value="1"/>
</dbReference>
<dbReference type="SUPFAM" id="SSF51735">
    <property type="entry name" value="NAD(P)-binding Rossmann-fold domains"/>
    <property type="match status" value="1"/>
</dbReference>
<keyword evidence="3" id="KW-1185">Reference proteome</keyword>
<sequence>MGKKRINVAIVGLQFGGQFPSIYQLHPDIEMVGICDTDHLLLNEFGNKFGISERYSSLEQILNSGKYDAIHLVTPIHSHAKLTLEVLNAGLHCACTVPMATTIDELKAIVAAQKTSGKNYMMMETAVYTYQYLYAREMMLIGELGRIQFLRGAHYQDMEGWPHYWKGLPPMHYATHALAPLLAISESRATKVHCFGSGKMREELHSQYGNQFPVETAIFQLDKDDLAVEVTRTLFQTARDYMESFNIYGDTASLEWHMEQGPLHLFRMGPLEKARGRKITHELIKPGPRPDLLPHEIAVFMEHQDHLDESNPHLSVLQGGAHHGSHPHLVHEFVRSIIEERKPYIDAVTAANWTAAGICAHESALKGGAEIIIPQFD</sequence>
<dbReference type="InterPro" id="IPR052515">
    <property type="entry name" value="Gfo/Idh/MocA_Oxidoreductase"/>
</dbReference>
<name>A0ABV4YU56_9BACI</name>
<reference evidence="2 3" key="1">
    <citation type="submission" date="2024-05" db="EMBL/GenBank/DDBJ databases">
        <authorList>
            <person name="Venkateswaran K."/>
        </authorList>
    </citation>
    <scope>NUCLEOTIDE SEQUENCE [LARGE SCALE GENOMIC DNA]</scope>
    <source>
        <strain evidence="2 3">179-C4-2-HS</strain>
    </source>
</reference>
<dbReference type="RefSeq" id="WP_306073040.1">
    <property type="nucleotide sequence ID" value="NZ_JAROBZ020000001.1"/>
</dbReference>
<accession>A0ABV4YU56</accession>
<proteinExistence type="predicted"/>
<dbReference type="PANTHER" id="PTHR43249">
    <property type="entry name" value="UDP-N-ACETYL-2-AMINO-2-DEOXY-D-GLUCURONATE OXIDASE"/>
    <property type="match status" value="1"/>
</dbReference>
<dbReference type="PANTHER" id="PTHR43249:SF1">
    <property type="entry name" value="D-GLUCOSIDE 3-DEHYDROGENASE"/>
    <property type="match status" value="1"/>
</dbReference>
<protein>
    <submittedName>
        <fullName evidence="2">Gfo/Idh/MocA family oxidoreductase</fullName>
    </submittedName>
</protein>
<dbReference type="Proteomes" id="UP001241748">
    <property type="component" value="Unassembled WGS sequence"/>
</dbReference>
<dbReference type="Gene3D" id="3.30.360.10">
    <property type="entry name" value="Dihydrodipicolinate Reductase, domain 2"/>
    <property type="match status" value="1"/>
</dbReference>
<evidence type="ECO:0000259" key="1">
    <source>
        <dbReference type="Pfam" id="PF01408"/>
    </source>
</evidence>
<dbReference type="Gene3D" id="3.40.50.720">
    <property type="entry name" value="NAD(P)-binding Rossmann-like Domain"/>
    <property type="match status" value="1"/>
</dbReference>
<comment type="caution">
    <text evidence="2">The sequence shown here is derived from an EMBL/GenBank/DDBJ whole genome shotgun (WGS) entry which is preliminary data.</text>
</comment>
<gene>
    <name evidence="2" type="ORF">P5G62_014835</name>
</gene>
<evidence type="ECO:0000313" key="3">
    <source>
        <dbReference type="Proteomes" id="UP001241748"/>
    </source>
</evidence>
<dbReference type="InterPro" id="IPR000683">
    <property type="entry name" value="Gfo/Idh/MocA-like_OxRdtase_N"/>
</dbReference>
<evidence type="ECO:0000313" key="2">
    <source>
        <dbReference type="EMBL" id="MFB3168392.1"/>
    </source>
</evidence>
<organism evidence="2 3">
    <name type="scientific">Neobacillus driksii</name>
    <dbReference type="NCBI Taxonomy" id="3035913"/>
    <lineage>
        <taxon>Bacteria</taxon>
        <taxon>Bacillati</taxon>
        <taxon>Bacillota</taxon>
        <taxon>Bacilli</taxon>
        <taxon>Bacillales</taxon>
        <taxon>Bacillaceae</taxon>
        <taxon>Neobacillus</taxon>
    </lineage>
</organism>
<dbReference type="InterPro" id="IPR036291">
    <property type="entry name" value="NAD(P)-bd_dom_sf"/>
</dbReference>